<dbReference type="EMBL" id="CP013862">
    <property type="protein sequence ID" value="ALX48758.1"/>
    <property type="molecule type" value="Genomic_DNA"/>
</dbReference>
<protein>
    <submittedName>
        <fullName evidence="8">Peptidase</fullName>
    </submittedName>
</protein>
<dbReference type="Gene3D" id="3.40.50.1820">
    <property type="entry name" value="alpha/beta hydrolase"/>
    <property type="match status" value="1"/>
</dbReference>
<dbReference type="GO" id="GO:0006508">
    <property type="term" value="P:proteolysis"/>
    <property type="evidence" value="ECO:0007669"/>
    <property type="project" value="UniProtKB-KW"/>
</dbReference>
<evidence type="ECO:0000313" key="9">
    <source>
        <dbReference type="Proteomes" id="UP000050331"/>
    </source>
</evidence>
<dbReference type="SUPFAM" id="SSF50969">
    <property type="entry name" value="YVTN repeat-like/Quinoprotein amine dehydrogenase"/>
    <property type="match status" value="1"/>
</dbReference>
<evidence type="ECO:0000259" key="6">
    <source>
        <dbReference type="Pfam" id="PF00326"/>
    </source>
</evidence>
<dbReference type="OrthoDB" id="108903at2"/>
<dbReference type="InterPro" id="IPR001375">
    <property type="entry name" value="Peptidase_S9_cat"/>
</dbReference>
<dbReference type="AlphaFoldDB" id="A0A0U4F584"/>
<proteinExistence type="inferred from homology"/>
<dbReference type="SUPFAM" id="SSF53474">
    <property type="entry name" value="alpha/beta-Hydrolases"/>
    <property type="match status" value="1"/>
</dbReference>
<dbReference type="Pfam" id="PF07676">
    <property type="entry name" value="PD40"/>
    <property type="match status" value="2"/>
</dbReference>
<accession>A0A0U4F584</accession>
<dbReference type="PANTHER" id="PTHR42776">
    <property type="entry name" value="SERINE PEPTIDASE S9 FAMILY MEMBER"/>
    <property type="match status" value="1"/>
</dbReference>
<dbReference type="PANTHER" id="PTHR42776:SF27">
    <property type="entry name" value="DIPEPTIDYL PEPTIDASE FAMILY MEMBER 6"/>
    <property type="match status" value="1"/>
</dbReference>
<dbReference type="InterPro" id="IPR011659">
    <property type="entry name" value="WD40"/>
</dbReference>
<keyword evidence="4" id="KW-0720">Serine protease</keyword>
<reference evidence="8 9" key="1">
    <citation type="submission" date="2016-01" db="EMBL/GenBank/DDBJ databases">
        <title>Complete genome sequence of strain Lentibacillus amyloliquefaciens LAM0015T isolated from saline sediment.</title>
        <authorList>
            <person name="Wang J.-L."/>
            <person name="He M.-X."/>
        </authorList>
    </citation>
    <scope>NUCLEOTIDE SEQUENCE [LARGE SCALE GENOMIC DNA]</scope>
    <source>
        <strain evidence="8 9">LAM0015</strain>
    </source>
</reference>
<gene>
    <name evidence="8" type="ORF">AOX59_09085</name>
</gene>
<dbReference type="InterPro" id="IPR029058">
    <property type="entry name" value="AB_hydrolase_fold"/>
</dbReference>
<evidence type="ECO:0000256" key="3">
    <source>
        <dbReference type="ARBA" id="ARBA00022801"/>
    </source>
</evidence>
<evidence type="ECO:0000256" key="4">
    <source>
        <dbReference type="ARBA" id="ARBA00022825"/>
    </source>
</evidence>
<feature type="domain" description="Peptidase S9 prolyl oligopeptidase catalytic" evidence="6">
    <location>
        <begin position="455"/>
        <end position="665"/>
    </location>
</feature>
<evidence type="ECO:0000256" key="2">
    <source>
        <dbReference type="ARBA" id="ARBA00022670"/>
    </source>
</evidence>
<name>A0A0U4F584_9BACI</name>
<keyword evidence="2" id="KW-0645">Protease</keyword>
<sequence length="667" mass="75571">MTNQSKRALTAEDLQQINVYSDPQFAPDGSAYAFVSTKANDDDDYTSQLFVQSLKNKDARQWTFDKAKNSHPRFSPDGKKLIFQSNRSGTPQLWLLQTDGGEARQLTSFKHGALNPAFSKDGSSIIFSAPLEKNDDATDQHEQSSDERQKEQNEKSKQPLVINQLNYKSDASGLLDHKHMQIVLYNMGNDTFEQLTSAETDHNFEDISPDGNYILFSANLHEDRDYELTSDLHLLNVATKDITTLTNGKGQYGNARFSPDGAKIACFGHEFAFQGATLNDLYVFDAASGKSSCLSKLWDFQLGDVMIGDTRLGQSENGPVWSKDGQHLYFLGTDSGATGLYQADLNGKLNELYNDNNHVFGFSLHDGVFILGISTPSDPGNFYQMTESQLLQLTDANREFLKNVQLSEPEALTFTADDNWKIHGWLLRPYGFDENKKYPLILEVHGGPHAMYGRTFFYELQLLAAKGYVVLYTNPRGSHGYGQTFVDACREDYGGQDYSDLMSAVDYVLDTHDFIYRNRLGVTGGSYGGFMTNWIIGHTDRFKAAVTQRCISNWLSFYGVSDIGYFFTKWELGKNLLEDPAKLWEFSPLKYAENIDTPLLIVHGEKDLRCPIEQSEQLFVTLKHMKKDVEFVRFPDANHELSRSGKPEMRISRLNHITRWFDEHLRI</sequence>
<feature type="region of interest" description="Disordered" evidence="5">
    <location>
        <begin position="131"/>
        <end position="158"/>
    </location>
</feature>
<dbReference type="KEGG" id="lao:AOX59_09085"/>
<comment type="similarity">
    <text evidence="1">Belongs to the peptidase S9C family.</text>
</comment>
<evidence type="ECO:0000256" key="5">
    <source>
        <dbReference type="SAM" id="MobiDB-lite"/>
    </source>
</evidence>
<feature type="domain" description="Dipeptidylpeptidase IV N-terminal" evidence="7">
    <location>
        <begin position="208"/>
        <end position="343"/>
    </location>
</feature>
<dbReference type="GO" id="GO:0004252">
    <property type="term" value="F:serine-type endopeptidase activity"/>
    <property type="evidence" value="ECO:0007669"/>
    <property type="project" value="TreeGrafter"/>
</dbReference>
<dbReference type="InterPro" id="IPR011042">
    <property type="entry name" value="6-blade_b-propeller_TolB-like"/>
</dbReference>
<dbReference type="RefSeq" id="WP_068444892.1">
    <property type="nucleotide sequence ID" value="NZ_CP013862.1"/>
</dbReference>
<keyword evidence="9" id="KW-1185">Reference proteome</keyword>
<keyword evidence="3" id="KW-0378">Hydrolase</keyword>
<feature type="compositionally biased region" description="Basic and acidic residues" evidence="5">
    <location>
        <begin position="132"/>
        <end position="157"/>
    </location>
</feature>
<dbReference type="Pfam" id="PF00326">
    <property type="entry name" value="Peptidase_S9"/>
    <property type="match status" value="1"/>
</dbReference>
<evidence type="ECO:0000259" key="7">
    <source>
        <dbReference type="Pfam" id="PF00930"/>
    </source>
</evidence>
<evidence type="ECO:0000256" key="1">
    <source>
        <dbReference type="ARBA" id="ARBA00010040"/>
    </source>
</evidence>
<dbReference type="InterPro" id="IPR011044">
    <property type="entry name" value="Quino_amine_DH_bsu"/>
</dbReference>
<dbReference type="Gene3D" id="2.120.10.30">
    <property type="entry name" value="TolB, C-terminal domain"/>
    <property type="match status" value="2"/>
</dbReference>
<dbReference type="InterPro" id="IPR002469">
    <property type="entry name" value="Peptidase_S9B_N"/>
</dbReference>
<dbReference type="STRING" id="1472767.AOX59_09085"/>
<dbReference type="Pfam" id="PF00930">
    <property type="entry name" value="DPPIV_N"/>
    <property type="match status" value="1"/>
</dbReference>
<organism evidence="8 9">
    <name type="scientific">Lentibacillus amyloliquefaciens</name>
    <dbReference type="NCBI Taxonomy" id="1472767"/>
    <lineage>
        <taxon>Bacteria</taxon>
        <taxon>Bacillati</taxon>
        <taxon>Bacillota</taxon>
        <taxon>Bacilli</taxon>
        <taxon>Bacillales</taxon>
        <taxon>Bacillaceae</taxon>
        <taxon>Lentibacillus</taxon>
    </lineage>
</organism>
<evidence type="ECO:0000313" key="8">
    <source>
        <dbReference type="EMBL" id="ALX48758.1"/>
    </source>
</evidence>
<dbReference type="Proteomes" id="UP000050331">
    <property type="component" value="Chromosome"/>
</dbReference>
<dbReference type="FunFam" id="3.40.50.1820:FF:000028">
    <property type="entry name" value="S9 family peptidase"/>
    <property type="match status" value="1"/>
</dbReference>